<gene>
    <name evidence="3" type="ORF">MVEN_01375700</name>
</gene>
<name>A0A8H7CUL3_9AGAR</name>
<accession>A0A8H7CUL3</accession>
<dbReference type="Gene3D" id="4.10.240.10">
    <property type="entry name" value="Zn(2)-C6 fungal-type DNA-binding domain"/>
    <property type="match status" value="1"/>
</dbReference>
<feature type="domain" description="Zn(2)-C6 fungal-type" evidence="2">
    <location>
        <begin position="20"/>
        <end position="52"/>
    </location>
</feature>
<dbReference type="Proteomes" id="UP000620124">
    <property type="component" value="Unassembled WGS sequence"/>
</dbReference>
<sequence>MSTSASQLGSMDKRPKKPPACDSCKARRVLCHPQPGGAPCPRCVEKEIVCTTTPVPRGRPRKNTALPSSSTGRAHQTIPSLVLHPQPNFGSSADCPELSPEFVAHCFEGLNFNPLFQHPLIAVTSIMSDLRTVSFQLHLLPPQSRVLALCSVACGSLFSFHKSVLGHGPHPESFLDNDFFSSSPDLLGCGVRRARAYRALRSEALKAAWELGIILLPTNENAASCYLLDLMEQTDQMGSAGRPWATGYLAHARALAPNWRPPSGLPWGGFLWIAFLMYEGLISARSRTPAMITAQDQLLFCGPEPSLETLLASLEYSANDPSMTLLWTSMKSYMFNVTTLARQLLDEITGDFARSSPLSEAAVLNFLNSLSKLHSILSLLLDCVDMFTTTTPGMTPPADANIDALLITAAYGVCHGLSGLALPFYRELQYRETCGGGAPQSERTRGRLQALRTQAHDMAVLAGRELARGIRYMPKVHYAPVHWATIRAWAEFVVEDADVATEGGAPLDPENARDLETFADELKLLGYSLDAASTPEAFALIERLEGHVNRAIVTMFVPAIDDGANTGQTYNP</sequence>
<evidence type="ECO:0000313" key="4">
    <source>
        <dbReference type="Proteomes" id="UP000620124"/>
    </source>
</evidence>
<dbReference type="GO" id="GO:0008270">
    <property type="term" value="F:zinc ion binding"/>
    <property type="evidence" value="ECO:0007669"/>
    <property type="project" value="InterPro"/>
</dbReference>
<dbReference type="InterPro" id="IPR036864">
    <property type="entry name" value="Zn2-C6_fun-type_DNA-bd_sf"/>
</dbReference>
<dbReference type="AlphaFoldDB" id="A0A8H7CUL3"/>
<evidence type="ECO:0000256" key="1">
    <source>
        <dbReference type="SAM" id="MobiDB-lite"/>
    </source>
</evidence>
<dbReference type="CDD" id="cd00067">
    <property type="entry name" value="GAL4"/>
    <property type="match status" value="1"/>
</dbReference>
<dbReference type="OrthoDB" id="3024556at2759"/>
<feature type="region of interest" description="Disordered" evidence="1">
    <location>
        <begin position="54"/>
        <end position="76"/>
    </location>
</feature>
<dbReference type="InterPro" id="IPR001138">
    <property type="entry name" value="Zn2Cys6_DnaBD"/>
</dbReference>
<reference evidence="3" key="1">
    <citation type="submission" date="2020-05" db="EMBL/GenBank/DDBJ databases">
        <title>Mycena genomes resolve the evolution of fungal bioluminescence.</title>
        <authorList>
            <person name="Tsai I.J."/>
        </authorList>
    </citation>
    <scope>NUCLEOTIDE SEQUENCE</scope>
    <source>
        <strain evidence="3">CCC161011</strain>
    </source>
</reference>
<evidence type="ECO:0000313" key="3">
    <source>
        <dbReference type="EMBL" id="KAF7348581.1"/>
    </source>
</evidence>
<feature type="region of interest" description="Disordered" evidence="1">
    <location>
        <begin position="1"/>
        <end position="22"/>
    </location>
</feature>
<protein>
    <submittedName>
        <fullName evidence="3">Zn(2)-C6 fungal-type domain-containing protein</fullName>
    </submittedName>
</protein>
<evidence type="ECO:0000259" key="2">
    <source>
        <dbReference type="PROSITE" id="PS50048"/>
    </source>
</evidence>
<dbReference type="SUPFAM" id="SSF57701">
    <property type="entry name" value="Zn2/Cys6 DNA-binding domain"/>
    <property type="match status" value="1"/>
</dbReference>
<dbReference type="PROSITE" id="PS00463">
    <property type="entry name" value="ZN2_CY6_FUNGAL_1"/>
    <property type="match status" value="1"/>
</dbReference>
<feature type="compositionally biased region" description="Polar residues" evidence="1">
    <location>
        <begin position="65"/>
        <end position="76"/>
    </location>
</feature>
<keyword evidence="4" id="KW-1185">Reference proteome</keyword>
<dbReference type="PROSITE" id="PS50048">
    <property type="entry name" value="ZN2_CY6_FUNGAL_2"/>
    <property type="match status" value="1"/>
</dbReference>
<proteinExistence type="predicted"/>
<dbReference type="EMBL" id="JACAZI010000011">
    <property type="protein sequence ID" value="KAF7348581.1"/>
    <property type="molecule type" value="Genomic_DNA"/>
</dbReference>
<comment type="caution">
    <text evidence="3">The sequence shown here is derived from an EMBL/GenBank/DDBJ whole genome shotgun (WGS) entry which is preliminary data.</text>
</comment>
<organism evidence="3 4">
    <name type="scientific">Mycena venus</name>
    <dbReference type="NCBI Taxonomy" id="2733690"/>
    <lineage>
        <taxon>Eukaryota</taxon>
        <taxon>Fungi</taxon>
        <taxon>Dikarya</taxon>
        <taxon>Basidiomycota</taxon>
        <taxon>Agaricomycotina</taxon>
        <taxon>Agaricomycetes</taxon>
        <taxon>Agaricomycetidae</taxon>
        <taxon>Agaricales</taxon>
        <taxon>Marasmiineae</taxon>
        <taxon>Mycenaceae</taxon>
        <taxon>Mycena</taxon>
    </lineage>
</organism>
<dbReference type="GO" id="GO:0000981">
    <property type="term" value="F:DNA-binding transcription factor activity, RNA polymerase II-specific"/>
    <property type="evidence" value="ECO:0007669"/>
    <property type="project" value="InterPro"/>
</dbReference>